<dbReference type="Proteomes" id="UP000682877">
    <property type="component" value="Chromosome 6"/>
</dbReference>
<dbReference type="GO" id="GO:0005829">
    <property type="term" value="C:cytosol"/>
    <property type="evidence" value="ECO:0007669"/>
    <property type="project" value="TreeGrafter"/>
</dbReference>
<gene>
    <name evidence="2" type="ORF">AARE701A_LOCUS16900</name>
</gene>
<protein>
    <recommendedName>
        <fullName evidence="4">Ubiquitin-like domain-containing protein</fullName>
    </recommendedName>
</protein>
<dbReference type="GO" id="GO:0005654">
    <property type="term" value="C:nucleoplasm"/>
    <property type="evidence" value="ECO:0007669"/>
    <property type="project" value="TreeGrafter"/>
</dbReference>
<dbReference type="GO" id="GO:0043130">
    <property type="term" value="F:ubiquitin binding"/>
    <property type="evidence" value="ECO:0007669"/>
    <property type="project" value="TreeGrafter"/>
</dbReference>
<dbReference type="PANTHER" id="PTHR10621">
    <property type="entry name" value="UV EXCISION REPAIR PROTEIN RAD23"/>
    <property type="match status" value="1"/>
</dbReference>
<dbReference type="GO" id="GO:0031593">
    <property type="term" value="F:polyubiquitin modification-dependent protein binding"/>
    <property type="evidence" value="ECO:0007669"/>
    <property type="project" value="TreeGrafter"/>
</dbReference>
<evidence type="ECO:0000313" key="2">
    <source>
        <dbReference type="EMBL" id="CAE6137420.1"/>
    </source>
</evidence>
<dbReference type="SUPFAM" id="SSF54236">
    <property type="entry name" value="Ubiquitin-like"/>
    <property type="match status" value="1"/>
</dbReference>
<accession>A0A8S2AMD1</accession>
<name>A0A8S2AMD1_ARAAE</name>
<sequence length="296" mass="33951">MVPRHVIQETCKIQDSSVTVQVPQTEQPPASNSVRETVNTQDSSLKVGGMLVRVLPINTLVKVNATDDVKKLREMLFQSQQRGQIQKLPRDGYFLTHKKKVLKEDQSYEWNGIKNAGTIVIVPRRWTQDTSKIQDSSVTVRRSNRNHQVLQTEHIINRPQDSTVTVQVPQTEQSPASNSVLSLEEISDILNAPENDPKQKKKVYVMPFSIECKGVKRFIEVELSSTDQVKILRNELVESIRRGYIKLPLEGYFFADRKKERILNEDQSFEWNGVLGPAETVYMVPRRYELSFTRAS</sequence>
<evidence type="ECO:0000313" key="3">
    <source>
        <dbReference type="Proteomes" id="UP000682877"/>
    </source>
</evidence>
<organism evidence="2 3">
    <name type="scientific">Arabidopsis arenosa</name>
    <name type="common">Sand rock-cress</name>
    <name type="synonym">Cardaminopsis arenosa</name>
    <dbReference type="NCBI Taxonomy" id="38785"/>
    <lineage>
        <taxon>Eukaryota</taxon>
        <taxon>Viridiplantae</taxon>
        <taxon>Streptophyta</taxon>
        <taxon>Embryophyta</taxon>
        <taxon>Tracheophyta</taxon>
        <taxon>Spermatophyta</taxon>
        <taxon>Magnoliopsida</taxon>
        <taxon>eudicotyledons</taxon>
        <taxon>Gunneridae</taxon>
        <taxon>Pentapetalae</taxon>
        <taxon>rosids</taxon>
        <taxon>malvids</taxon>
        <taxon>Brassicales</taxon>
        <taxon>Brassicaceae</taxon>
        <taxon>Camelineae</taxon>
        <taxon>Arabidopsis</taxon>
    </lineage>
</organism>
<dbReference type="GO" id="GO:0043161">
    <property type="term" value="P:proteasome-mediated ubiquitin-dependent protein catabolic process"/>
    <property type="evidence" value="ECO:0007669"/>
    <property type="project" value="TreeGrafter"/>
</dbReference>
<evidence type="ECO:0000256" key="1">
    <source>
        <dbReference type="SAM" id="MobiDB-lite"/>
    </source>
</evidence>
<dbReference type="PANTHER" id="PTHR10621:SF38">
    <property type="entry name" value="UBIQUITIN DOMAIN-CONTAINING PROTEIN 7SL RNA1-RELATED"/>
    <property type="match status" value="1"/>
</dbReference>
<evidence type="ECO:0008006" key="4">
    <source>
        <dbReference type="Google" id="ProtNLM"/>
    </source>
</evidence>
<reference evidence="2" key="1">
    <citation type="submission" date="2021-01" db="EMBL/GenBank/DDBJ databases">
        <authorList>
            <person name="Bezrukov I."/>
        </authorList>
    </citation>
    <scope>NUCLEOTIDE SEQUENCE</scope>
</reference>
<dbReference type="InterPro" id="IPR029071">
    <property type="entry name" value="Ubiquitin-like_domsf"/>
</dbReference>
<proteinExistence type="predicted"/>
<dbReference type="EMBL" id="LR999456">
    <property type="protein sequence ID" value="CAE6137420.1"/>
    <property type="molecule type" value="Genomic_DNA"/>
</dbReference>
<feature type="region of interest" description="Disordered" evidence="1">
    <location>
        <begin position="18"/>
        <end position="38"/>
    </location>
</feature>
<dbReference type="AlphaFoldDB" id="A0A8S2AMD1"/>
<dbReference type="GO" id="GO:0070628">
    <property type="term" value="F:proteasome binding"/>
    <property type="evidence" value="ECO:0007669"/>
    <property type="project" value="TreeGrafter"/>
</dbReference>
<keyword evidence="3" id="KW-1185">Reference proteome</keyword>